<accession>A0ABY3ZRZ7</accession>
<dbReference type="InterPro" id="IPR021760">
    <property type="entry name" value="RepC_C"/>
</dbReference>
<dbReference type="Proteomes" id="UP000831019">
    <property type="component" value="Plasmid pDSM109990_c"/>
</dbReference>
<dbReference type="RefSeq" id="WP_243263835.1">
    <property type="nucleotide sequence ID" value="NZ_CP085147.1"/>
</dbReference>
<dbReference type="EMBL" id="CP085147">
    <property type="protein sequence ID" value="UOA16890.1"/>
    <property type="molecule type" value="Genomic_DNA"/>
</dbReference>
<dbReference type="Pfam" id="PF11800">
    <property type="entry name" value="RP-C_C"/>
    <property type="match status" value="1"/>
</dbReference>
<organism evidence="2 3">
    <name type="scientific">Sulfitobacter dubius</name>
    <dbReference type="NCBI Taxonomy" id="218673"/>
    <lineage>
        <taxon>Bacteria</taxon>
        <taxon>Pseudomonadati</taxon>
        <taxon>Pseudomonadota</taxon>
        <taxon>Alphaproteobacteria</taxon>
        <taxon>Rhodobacterales</taxon>
        <taxon>Roseobacteraceae</taxon>
        <taxon>Sulfitobacter</taxon>
    </lineage>
</organism>
<keyword evidence="3" id="KW-1185">Reference proteome</keyword>
<geneLocation type="plasmid" evidence="2 3">
    <name>pDSM109990_c</name>
</geneLocation>
<evidence type="ECO:0000313" key="3">
    <source>
        <dbReference type="Proteomes" id="UP000831019"/>
    </source>
</evidence>
<name>A0ABY3ZRZ7_9RHOB</name>
<feature type="domain" description="Plasmid replication protein C C-terminal" evidence="1">
    <location>
        <begin position="1"/>
        <end position="46"/>
    </location>
</feature>
<protein>
    <recommendedName>
        <fullName evidence="1">Plasmid replication protein C C-terminal domain-containing protein</fullName>
    </recommendedName>
</protein>
<sequence>MGFQVATAAFALVFRKHSAGEVASPDGYLRRMVEKAGAGKLHLERSF</sequence>
<evidence type="ECO:0000313" key="2">
    <source>
        <dbReference type="EMBL" id="UOA16890.1"/>
    </source>
</evidence>
<reference evidence="3" key="1">
    <citation type="journal article" date="2022" name="Microorganisms">
        <title>Beyond the ABCs#Discovery of Three New Plasmid Types in Rhodobacterales (RepQ, RepY, RepW).</title>
        <authorList>
            <person name="Freese H.M."/>
            <person name="Ringel V."/>
            <person name="Overmann J."/>
            <person name="Petersen J."/>
        </authorList>
    </citation>
    <scope>NUCLEOTIDE SEQUENCE [LARGE SCALE GENOMIC DNA]</scope>
    <source>
        <strain evidence="3">DSM 109990</strain>
        <plasmid evidence="3">pDSM109990_c</plasmid>
    </source>
</reference>
<gene>
    <name evidence="2" type="ORF">DSM109990_03777</name>
</gene>
<evidence type="ECO:0000259" key="1">
    <source>
        <dbReference type="Pfam" id="PF11800"/>
    </source>
</evidence>
<keyword evidence="2" id="KW-0614">Plasmid</keyword>
<proteinExistence type="predicted"/>